<dbReference type="SUPFAM" id="SSF56014">
    <property type="entry name" value="Nitrite and sulphite reductase 4Fe-4S domain-like"/>
    <property type="match status" value="2"/>
</dbReference>
<comment type="caution">
    <text evidence="8">The sequence shown here is derived from an EMBL/GenBank/DDBJ whole genome shotgun (WGS) entry which is preliminary data.</text>
</comment>
<evidence type="ECO:0000256" key="6">
    <source>
        <dbReference type="ARBA" id="ARBA00023014"/>
    </source>
</evidence>
<evidence type="ECO:0000256" key="1">
    <source>
        <dbReference type="ARBA" id="ARBA00022485"/>
    </source>
</evidence>
<dbReference type="InterPro" id="IPR051329">
    <property type="entry name" value="NIR_SIR_4Fe-4S"/>
</dbReference>
<dbReference type="SUPFAM" id="SSF55124">
    <property type="entry name" value="Nitrite/Sulfite reductase N-terminal domain-like"/>
    <property type="match status" value="2"/>
</dbReference>
<dbReference type="Pfam" id="PF03460">
    <property type="entry name" value="NIR_SIR_ferr"/>
    <property type="match status" value="1"/>
</dbReference>
<evidence type="ECO:0000256" key="2">
    <source>
        <dbReference type="ARBA" id="ARBA00022617"/>
    </source>
</evidence>
<dbReference type="RefSeq" id="WP_337106503.1">
    <property type="nucleotide sequence ID" value="NZ_JAPYKS010000007.1"/>
</dbReference>
<dbReference type="Gene3D" id="3.30.413.10">
    <property type="entry name" value="Sulfite Reductase Hemoprotein, domain 1"/>
    <property type="match status" value="2"/>
</dbReference>
<evidence type="ECO:0000256" key="4">
    <source>
        <dbReference type="ARBA" id="ARBA00023002"/>
    </source>
</evidence>
<dbReference type="Proteomes" id="UP001387293">
    <property type="component" value="Unassembled WGS sequence"/>
</dbReference>
<dbReference type="InterPro" id="IPR036136">
    <property type="entry name" value="Nit/Sulf_reduc_fer-like_dom_sf"/>
</dbReference>
<dbReference type="InterPro" id="IPR045854">
    <property type="entry name" value="NO2/SO3_Rdtase_4Fe4S_sf"/>
</dbReference>
<dbReference type="PANTHER" id="PTHR32439">
    <property type="entry name" value="FERREDOXIN--NITRITE REDUCTASE, CHLOROPLASTIC"/>
    <property type="match status" value="1"/>
</dbReference>
<dbReference type="Gene3D" id="3.90.480.10">
    <property type="entry name" value="Sulfite Reductase Hemoprotein,Domain 2"/>
    <property type="match status" value="1"/>
</dbReference>
<dbReference type="GO" id="GO:0043818">
    <property type="term" value="F:precorrin-3B synthase activity"/>
    <property type="evidence" value="ECO:0007669"/>
    <property type="project" value="UniProtKB-EC"/>
</dbReference>
<dbReference type="EMBL" id="JAPYKS010000007">
    <property type="protein sequence ID" value="MEI9409561.1"/>
    <property type="molecule type" value="Genomic_DNA"/>
</dbReference>
<dbReference type="InterPro" id="IPR005117">
    <property type="entry name" value="NiRdtase/SiRdtase_haem-b_fer"/>
</dbReference>
<keyword evidence="9" id="KW-1185">Reference proteome</keyword>
<dbReference type="PANTHER" id="PTHR32439:SF9">
    <property type="entry name" value="BLR3264 PROTEIN"/>
    <property type="match status" value="1"/>
</dbReference>
<feature type="domain" description="Nitrite/Sulfite reductase ferredoxin-like" evidence="7">
    <location>
        <begin position="16"/>
        <end position="81"/>
    </location>
</feature>
<dbReference type="EC" id="1.14.13.83" evidence="8"/>
<keyword evidence="5" id="KW-0408">Iron</keyword>
<dbReference type="InterPro" id="IPR012798">
    <property type="entry name" value="Cbl_synth_CobG-like"/>
</dbReference>
<accession>A0ABU8KV07</accession>
<dbReference type="NCBIfam" id="TIGR02435">
    <property type="entry name" value="CobG"/>
    <property type="match status" value="1"/>
</dbReference>
<keyword evidence="3" id="KW-0479">Metal-binding</keyword>
<evidence type="ECO:0000256" key="5">
    <source>
        <dbReference type="ARBA" id="ARBA00023004"/>
    </source>
</evidence>
<evidence type="ECO:0000313" key="8">
    <source>
        <dbReference type="EMBL" id="MEI9409561.1"/>
    </source>
</evidence>
<proteinExistence type="predicted"/>
<sequence length="486" mass="49900">MNAFSRRGACPALSAPMQTGDGLLVRLNPVSGGLSPRLLIALAESAVRHGNGIMEVTARGSLQIRGLTMESAGLLAAEVDALGIAVRTGVPVETGPLAGIDPREIADPRPMAERIRVAVEEAGLATRLGPKVAVIVDGGGQLTLDAVTADVRLAATRTDVGIQWRVSVAGDGRTARPLATVEDDAARDIAVAVLRMIAEKGREAHARDLSDRQLVSLAGLHSFTPPSVLPDISPARGEIGNFHGSASSQAVGDWRKPTRHPISPLAGEMAGRPEGGVTERLPIGLFSLNSFHALGIGLPYGSMPAEKIIGLAQSALALGATEIRLVPGRALLFLGQPADAKQSLHDTAATLGFVTSPADPRTRIAACPGTPACASGRIATRDIAEAIAAENTDILDFTLHVSGCAKGCAHPGPAALTLVGGENGAGLVVNATAKALPAGYRPGYDAARGISRVAAMIRSARFQGETAAACLTRLGTAGLVQTYLQE</sequence>
<evidence type="ECO:0000256" key="3">
    <source>
        <dbReference type="ARBA" id="ARBA00022723"/>
    </source>
</evidence>
<keyword evidence="2" id="KW-0349">Heme</keyword>
<reference evidence="8 9" key="1">
    <citation type="submission" date="2022-12" db="EMBL/GenBank/DDBJ databases">
        <authorList>
            <person name="Muema E."/>
        </authorList>
    </citation>
    <scope>NUCLEOTIDE SEQUENCE [LARGE SCALE GENOMIC DNA]</scope>
    <source>
        <strain evidence="9">1326</strain>
    </source>
</reference>
<organism evidence="8 9">
    <name type="scientific">Mesorhizobium salmacidum</name>
    <dbReference type="NCBI Taxonomy" id="3015171"/>
    <lineage>
        <taxon>Bacteria</taxon>
        <taxon>Pseudomonadati</taxon>
        <taxon>Pseudomonadota</taxon>
        <taxon>Alphaproteobacteria</taxon>
        <taxon>Hyphomicrobiales</taxon>
        <taxon>Phyllobacteriaceae</taxon>
        <taxon>Mesorhizobium</taxon>
    </lineage>
</organism>
<keyword evidence="6" id="KW-0411">Iron-sulfur</keyword>
<evidence type="ECO:0000259" key="7">
    <source>
        <dbReference type="Pfam" id="PF03460"/>
    </source>
</evidence>
<protein>
    <submittedName>
        <fullName evidence="8">Precorrin-3B synthase</fullName>
        <ecNumber evidence="8">1.14.13.83</ecNumber>
    </submittedName>
</protein>
<evidence type="ECO:0000313" key="9">
    <source>
        <dbReference type="Proteomes" id="UP001387293"/>
    </source>
</evidence>
<keyword evidence="4 8" id="KW-0560">Oxidoreductase</keyword>
<name>A0ABU8KV07_9HYPH</name>
<keyword evidence="1" id="KW-0004">4Fe-4S</keyword>
<gene>
    <name evidence="8" type="primary">cobG</name>
    <name evidence="8" type="ORF">O7A60_12380</name>
</gene>